<dbReference type="Proteomes" id="UP001596408">
    <property type="component" value="Unassembled WGS sequence"/>
</dbReference>
<dbReference type="EMBL" id="JBHSXH010000015">
    <property type="protein sequence ID" value="MFC6827144.1"/>
    <property type="molecule type" value="Genomic_DNA"/>
</dbReference>
<sequence length="55" mass="6015">MPSYEAESMDLKRMVAGTHVSVLGLGAAQFIHYEIGFLVVLLGVGITYIGWTSER</sequence>
<gene>
    <name evidence="2" type="ORF">ACFQEV_19385</name>
</gene>
<evidence type="ECO:0000313" key="3">
    <source>
        <dbReference type="Proteomes" id="UP001596408"/>
    </source>
</evidence>
<keyword evidence="3" id="KW-1185">Reference proteome</keyword>
<keyword evidence="1" id="KW-0812">Transmembrane</keyword>
<proteinExistence type="predicted"/>
<evidence type="ECO:0000256" key="1">
    <source>
        <dbReference type="SAM" id="Phobius"/>
    </source>
</evidence>
<name>A0ABD5U413_9EURY</name>
<feature type="transmembrane region" description="Helical" evidence="1">
    <location>
        <begin position="30"/>
        <end position="51"/>
    </location>
</feature>
<dbReference type="AlphaFoldDB" id="A0ABD5U413"/>
<dbReference type="RefSeq" id="WP_379699627.1">
    <property type="nucleotide sequence ID" value="NZ_JBHSXH010000015.1"/>
</dbReference>
<keyword evidence="1" id="KW-0472">Membrane</keyword>
<organism evidence="2 3">
    <name type="scientific">Halopelagius fulvigenes</name>
    <dbReference type="NCBI Taxonomy" id="1198324"/>
    <lineage>
        <taxon>Archaea</taxon>
        <taxon>Methanobacteriati</taxon>
        <taxon>Methanobacteriota</taxon>
        <taxon>Stenosarchaea group</taxon>
        <taxon>Halobacteria</taxon>
        <taxon>Halobacteriales</taxon>
        <taxon>Haloferacaceae</taxon>
    </lineage>
</organism>
<reference evidence="2 3" key="1">
    <citation type="journal article" date="2019" name="Int. J. Syst. Evol. Microbiol.">
        <title>The Global Catalogue of Microorganisms (GCM) 10K type strain sequencing project: providing services to taxonomists for standard genome sequencing and annotation.</title>
        <authorList>
            <consortium name="The Broad Institute Genomics Platform"/>
            <consortium name="The Broad Institute Genome Sequencing Center for Infectious Disease"/>
            <person name="Wu L."/>
            <person name="Ma J."/>
        </authorList>
    </citation>
    <scope>NUCLEOTIDE SEQUENCE [LARGE SCALE GENOMIC DNA]</scope>
    <source>
        <strain evidence="2 3">YIM 94188</strain>
    </source>
</reference>
<accession>A0ABD5U413</accession>
<comment type="caution">
    <text evidence="2">The sequence shown here is derived from an EMBL/GenBank/DDBJ whole genome shotgun (WGS) entry which is preliminary data.</text>
</comment>
<protein>
    <submittedName>
        <fullName evidence="2">Uncharacterized protein</fullName>
    </submittedName>
</protein>
<evidence type="ECO:0000313" key="2">
    <source>
        <dbReference type="EMBL" id="MFC6827144.1"/>
    </source>
</evidence>
<keyword evidence="1" id="KW-1133">Transmembrane helix</keyword>